<evidence type="ECO:0000259" key="4">
    <source>
        <dbReference type="Pfam" id="PF02826"/>
    </source>
</evidence>
<evidence type="ECO:0000256" key="1">
    <source>
        <dbReference type="ARBA" id="ARBA00023002"/>
    </source>
</evidence>
<dbReference type="InterPro" id="IPR036291">
    <property type="entry name" value="NAD(P)-bd_dom_sf"/>
</dbReference>
<dbReference type="PANTHER" id="PTHR43333:SF1">
    <property type="entry name" value="D-ISOMER SPECIFIC 2-HYDROXYACID DEHYDROGENASE NAD-BINDING DOMAIN-CONTAINING PROTEIN"/>
    <property type="match status" value="1"/>
</dbReference>
<reference evidence="5 6" key="1">
    <citation type="submission" date="2020-04" db="EMBL/GenBank/DDBJ databases">
        <authorList>
            <person name="Liu S."/>
        </authorList>
    </citation>
    <scope>NUCLEOTIDE SEQUENCE [LARGE SCALE GENOMIC DNA]</scope>
    <source>
        <strain evidence="5 6">CGMCC 1.15091</strain>
    </source>
</reference>
<name>A0ABX1JND3_9MICC</name>
<dbReference type="CDD" id="cd05300">
    <property type="entry name" value="2-Hacid_dh_1"/>
    <property type="match status" value="1"/>
</dbReference>
<protein>
    <submittedName>
        <fullName evidence="5">D-2-hydroxyacid dehydrogenase</fullName>
    </submittedName>
</protein>
<keyword evidence="6" id="KW-1185">Reference proteome</keyword>
<keyword evidence="1" id="KW-0560">Oxidoreductase</keyword>
<dbReference type="PANTHER" id="PTHR43333">
    <property type="entry name" value="2-HACID_DH_C DOMAIN-CONTAINING PROTEIN"/>
    <property type="match status" value="1"/>
</dbReference>
<keyword evidence="2" id="KW-0520">NAD</keyword>
<gene>
    <name evidence="5" type="ORF">HER39_09440</name>
</gene>
<sequence>MLRAACSERQLCQPVAYGGGVTVPERRRPRLALLAARSQPLPGNLDQPRARADVVPTDAAGLPAVLPGAEVLLLWDFSSPALRRAWPQADALRWVHVAAAGVDAVMFEDLRASDVAVTNARGVFDGPIAEFVLASILAHDKQLHLSKSLQRQSVWRHRELTRTAGSRVLVVGTGGIGRATARLLRAVGLQVRGAGRTAREHDGDFGTVVPSAELAQHAGWADHLVLAAPLTGQTHRLVDAGVLAALKPGAHLVNVGRGALLDEAALVQALRPGRTAASLDVFEQEPLPAGHPFWELDNVHVSAHMSGDVAGWRDALAGQSLANLDRWIAGEPLENVLHKDRGYVPGPAETGRELSASGPEPGRHARQAR</sequence>
<comment type="caution">
    <text evidence="5">The sequence shown here is derived from an EMBL/GenBank/DDBJ whole genome shotgun (WGS) entry which is preliminary data.</text>
</comment>
<dbReference type="Proteomes" id="UP000523795">
    <property type="component" value="Unassembled WGS sequence"/>
</dbReference>
<evidence type="ECO:0000313" key="5">
    <source>
        <dbReference type="EMBL" id="NKX50783.1"/>
    </source>
</evidence>
<dbReference type="SUPFAM" id="SSF52283">
    <property type="entry name" value="Formate/glycerate dehydrogenase catalytic domain-like"/>
    <property type="match status" value="1"/>
</dbReference>
<organism evidence="5 6">
    <name type="scientific">Arthrobacter deserti</name>
    <dbReference type="NCBI Taxonomy" id="1742687"/>
    <lineage>
        <taxon>Bacteria</taxon>
        <taxon>Bacillati</taxon>
        <taxon>Actinomycetota</taxon>
        <taxon>Actinomycetes</taxon>
        <taxon>Micrococcales</taxon>
        <taxon>Micrococcaceae</taxon>
        <taxon>Arthrobacter</taxon>
    </lineage>
</organism>
<evidence type="ECO:0000256" key="3">
    <source>
        <dbReference type="SAM" id="MobiDB-lite"/>
    </source>
</evidence>
<evidence type="ECO:0000313" key="6">
    <source>
        <dbReference type="Proteomes" id="UP000523795"/>
    </source>
</evidence>
<dbReference type="EMBL" id="JAAZSR010000127">
    <property type="protein sequence ID" value="NKX50783.1"/>
    <property type="molecule type" value="Genomic_DNA"/>
</dbReference>
<dbReference type="InterPro" id="IPR006140">
    <property type="entry name" value="D-isomer_DH_NAD-bd"/>
</dbReference>
<dbReference type="SUPFAM" id="SSF51735">
    <property type="entry name" value="NAD(P)-binding Rossmann-fold domains"/>
    <property type="match status" value="1"/>
</dbReference>
<accession>A0ABX1JND3</accession>
<proteinExistence type="predicted"/>
<dbReference type="Gene3D" id="3.40.50.720">
    <property type="entry name" value="NAD(P)-binding Rossmann-like Domain"/>
    <property type="match status" value="2"/>
</dbReference>
<dbReference type="Pfam" id="PF02826">
    <property type="entry name" value="2-Hacid_dh_C"/>
    <property type="match status" value="1"/>
</dbReference>
<evidence type="ECO:0000256" key="2">
    <source>
        <dbReference type="ARBA" id="ARBA00023027"/>
    </source>
</evidence>
<feature type="region of interest" description="Disordered" evidence="3">
    <location>
        <begin position="339"/>
        <end position="369"/>
    </location>
</feature>
<feature type="domain" description="D-isomer specific 2-hydroxyacid dehydrogenase NAD-binding" evidence="4">
    <location>
        <begin position="134"/>
        <end position="306"/>
    </location>
</feature>